<evidence type="ECO:0000256" key="9">
    <source>
        <dbReference type="ARBA" id="ARBA00023128"/>
    </source>
</evidence>
<gene>
    <name evidence="14" type="ordered locus">Ecym_2304</name>
</gene>
<dbReference type="CDD" id="cd06530">
    <property type="entry name" value="S26_SPase_I"/>
    <property type="match status" value="1"/>
</dbReference>
<sequence>MFQSKVLNYSLATISWLPVYLTVTHHVMFVSKIEGPSMRPTLNPRDNMQSDWVFVWKLRKTDIRALNYGDVIIFKSPNNPKKVYCKRIQGKQYDVVKTKFPYPREFCQIPRSHLWVEGDNGSNSVDSNNFGPISTGLVIGTITNVIWPPSRWGAELKRDLGRPGVVVG</sequence>
<dbReference type="PANTHER" id="PTHR46041:SF2">
    <property type="entry name" value="MITOCHONDRIAL INNER MEMBRANE PROTEASE SUBUNIT 2"/>
    <property type="match status" value="1"/>
</dbReference>
<feature type="active site" evidence="11">
    <location>
        <position position="37"/>
    </location>
</feature>
<evidence type="ECO:0000256" key="1">
    <source>
        <dbReference type="ARBA" id="ARBA00004434"/>
    </source>
</evidence>
<dbReference type="OMA" id="WIPVIAW"/>
<feature type="domain" description="Peptidase S26" evidence="13">
    <location>
        <begin position="9"/>
        <end position="97"/>
    </location>
</feature>
<comment type="similarity">
    <text evidence="2">Belongs to the peptidase S26 family. IMP2 subfamily.</text>
</comment>
<evidence type="ECO:0000256" key="12">
    <source>
        <dbReference type="SAM" id="Phobius"/>
    </source>
</evidence>
<proteinExistence type="inferred from homology"/>
<dbReference type="HOGENOM" id="CLU_028723_4_1_1"/>
<dbReference type="FunFam" id="2.10.109.10:FF:000005">
    <property type="entry name" value="Mitochondrial inner membrane protease subunit"/>
    <property type="match status" value="1"/>
</dbReference>
<dbReference type="GO" id="GO:0006465">
    <property type="term" value="P:signal peptide processing"/>
    <property type="evidence" value="ECO:0007669"/>
    <property type="project" value="InterPro"/>
</dbReference>
<feature type="active site" evidence="11">
    <location>
        <position position="86"/>
    </location>
</feature>
<evidence type="ECO:0000313" key="15">
    <source>
        <dbReference type="Proteomes" id="UP000006790"/>
    </source>
</evidence>
<dbReference type="InterPro" id="IPR019758">
    <property type="entry name" value="Pept_S26A_signal_pept_1_CS"/>
</dbReference>
<dbReference type="SUPFAM" id="SSF51306">
    <property type="entry name" value="LexA/Signal peptidase"/>
    <property type="match status" value="1"/>
</dbReference>
<evidence type="ECO:0000313" key="14">
    <source>
        <dbReference type="EMBL" id="AET38046.1"/>
    </source>
</evidence>
<dbReference type="InterPro" id="IPR037730">
    <property type="entry name" value="IMP2"/>
</dbReference>
<dbReference type="PROSITE" id="PS00761">
    <property type="entry name" value="SPASE_I_3"/>
    <property type="match status" value="1"/>
</dbReference>
<keyword evidence="15" id="KW-1185">Reference proteome</keyword>
<organism evidence="14 15">
    <name type="scientific">Eremothecium cymbalariae (strain CBS 270.75 / DBVPG 7215 / KCTC 17166 / NRRL Y-17582)</name>
    <name type="common">Yeast</name>
    <dbReference type="NCBI Taxonomy" id="931890"/>
    <lineage>
        <taxon>Eukaryota</taxon>
        <taxon>Fungi</taxon>
        <taxon>Dikarya</taxon>
        <taxon>Ascomycota</taxon>
        <taxon>Saccharomycotina</taxon>
        <taxon>Saccharomycetes</taxon>
        <taxon>Saccharomycetales</taxon>
        <taxon>Saccharomycetaceae</taxon>
        <taxon>Eremothecium</taxon>
    </lineage>
</organism>
<keyword evidence="10 12" id="KW-0472">Membrane</keyword>
<dbReference type="KEGG" id="erc:Ecym_2304"/>
<evidence type="ECO:0000256" key="5">
    <source>
        <dbReference type="ARBA" id="ARBA00022692"/>
    </source>
</evidence>
<dbReference type="PRINTS" id="PR00727">
    <property type="entry name" value="LEADERPTASE"/>
</dbReference>
<dbReference type="GeneID" id="11471839"/>
<evidence type="ECO:0000256" key="7">
    <source>
        <dbReference type="ARBA" id="ARBA00022801"/>
    </source>
</evidence>
<comment type="subcellular location">
    <subcellularLocation>
        <location evidence="1">Mitochondrion inner membrane</location>
        <topology evidence="1">Single-pass membrane protein</topology>
    </subcellularLocation>
</comment>
<feature type="domain" description="Peptidase S26" evidence="13">
    <location>
        <begin position="100"/>
        <end position="147"/>
    </location>
</feature>
<keyword evidence="6" id="KW-0999">Mitochondrion inner membrane</keyword>
<keyword evidence="7" id="KW-0378">Hydrolase</keyword>
<evidence type="ECO:0000256" key="3">
    <source>
        <dbReference type="ARBA" id="ARBA00013650"/>
    </source>
</evidence>
<dbReference type="MEROPS" id="S26.012"/>
<evidence type="ECO:0000256" key="10">
    <source>
        <dbReference type="ARBA" id="ARBA00023136"/>
    </source>
</evidence>
<dbReference type="InterPro" id="IPR036286">
    <property type="entry name" value="LexA/Signal_pep-like_sf"/>
</dbReference>
<dbReference type="Gene3D" id="2.10.109.10">
    <property type="entry name" value="Umud Fragment, subunit A"/>
    <property type="match status" value="1"/>
</dbReference>
<evidence type="ECO:0000256" key="4">
    <source>
        <dbReference type="ARBA" id="ARBA00022670"/>
    </source>
</evidence>
<dbReference type="RefSeq" id="XP_003644863.1">
    <property type="nucleotide sequence ID" value="XM_003644815.1"/>
</dbReference>
<dbReference type="Proteomes" id="UP000006790">
    <property type="component" value="Chromosome 2"/>
</dbReference>
<name>G8JQ44_ERECY</name>
<dbReference type="GO" id="GO:0006627">
    <property type="term" value="P:protein processing involved in protein targeting to mitochondrion"/>
    <property type="evidence" value="ECO:0007669"/>
    <property type="project" value="EnsemblFungi"/>
</dbReference>
<dbReference type="InterPro" id="IPR019533">
    <property type="entry name" value="Peptidase_S26"/>
</dbReference>
<evidence type="ECO:0000259" key="13">
    <source>
        <dbReference type="Pfam" id="PF10502"/>
    </source>
</evidence>
<feature type="transmembrane region" description="Helical" evidence="12">
    <location>
        <begin position="6"/>
        <end position="29"/>
    </location>
</feature>
<dbReference type="AlphaFoldDB" id="G8JQ44"/>
<protein>
    <recommendedName>
        <fullName evidence="3">Mitochondrial inner membrane protease subunit 2</fullName>
    </recommendedName>
</protein>
<dbReference type="InterPro" id="IPR000223">
    <property type="entry name" value="Pept_S26A_signal_pept_1"/>
</dbReference>
<evidence type="ECO:0000256" key="11">
    <source>
        <dbReference type="PIRSR" id="PIRSR600223-1"/>
    </source>
</evidence>
<accession>G8JQ44</accession>
<dbReference type="EMBL" id="CP002498">
    <property type="protein sequence ID" value="AET38046.1"/>
    <property type="molecule type" value="Genomic_DNA"/>
</dbReference>
<evidence type="ECO:0000256" key="2">
    <source>
        <dbReference type="ARBA" id="ARBA00007066"/>
    </source>
</evidence>
<dbReference type="OrthoDB" id="9996127at2759"/>
<dbReference type="GO" id="GO:0004252">
    <property type="term" value="F:serine-type endopeptidase activity"/>
    <property type="evidence" value="ECO:0007669"/>
    <property type="project" value="InterPro"/>
</dbReference>
<keyword evidence="4" id="KW-0645">Protease</keyword>
<dbReference type="eggNOG" id="KOG1568">
    <property type="taxonomic scope" value="Eukaryota"/>
</dbReference>
<dbReference type="Pfam" id="PF10502">
    <property type="entry name" value="Peptidase_S26"/>
    <property type="match status" value="2"/>
</dbReference>
<dbReference type="InParanoid" id="G8JQ44"/>
<evidence type="ECO:0000256" key="6">
    <source>
        <dbReference type="ARBA" id="ARBA00022792"/>
    </source>
</evidence>
<dbReference type="FunCoup" id="G8JQ44">
    <property type="interactions" value="360"/>
</dbReference>
<keyword evidence="9" id="KW-0496">Mitochondrion</keyword>
<dbReference type="PANTHER" id="PTHR46041">
    <property type="entry name" value="MITOCHONDRIAL INNER MEMBRANE PROTEASE SUBUNIT 2"/>
    <property type="match status" value="1"/>
</dbReference>
<keyword evidence="8 12" id="KW-1133">Transmembrane helix</keyword>
<evidence type="ECO:0000256" key="8">
    <source>
        <dbReference type="ARBA" id="ARBA00022989"/>
    </source>
</evidence>
<keyword evidence="5 12" id="KW-0812">Transmembrane</keyword>
<reference evidence="15" key="1">
    <citation type="journal article" date="2012" name="G3 (Bethesda)">
        <title>Pichia sorbitophila, an interspecies yeast hybrid reveals early steps of genome resolution following polyploidization.</title>
        <authorList>
            <person name="Leh Louis V."/>
            <person name="Despons L."/>
            <person name="Friedrich A."/>
            <person name="Martin T."/>
            <person name="Durrens P."/>
            <person name="Casaregola S."/>
            <person name="Neuveglise C."/>
            <person name="Fairhead C."/>
            <person name="Marck C."/>
            <person name="Cruz J.A."/>
            <person name="Straub M.L."/>
            <person name="Kugler V."/>
            <person name="Sacerdot C."/>
            <person name="Uzunov Z."/>
            <person name="Thierry A."/>
            <person name="Weiss S."/>
            <person name="Bleykasten C."/>
            <person name="De Montigny J."/>
            <person name="Jacques N."/>
            <person name="Jung P."/>
            <person name="Lemaire M."/>
            <person name="Mallet S."/>
            <person name="Morel G."/>
            <person name="Richard G.F."/>
            <person name="Sarkar A."/>
            <person name="Savel G."/>
            <person name="Schacherer J."/>
            <person name="Seret M.L."/>
            <person name="Talla E."/>
            <person name="Samson G."/>
            <person name="Jubin C."/>
            <person name="Poulain J."/>
            <person name="Vacherie B."/>
            <person name="Barbe V."/>
            <person name="Pelletier E."/>
            <person name="Sherman D.J."/>
            <person name="Westhof E."/>
            <person name="Weissenbach J."/>
            <person name="Baret P.V."/>
            <person name="Wincker P."/>
            <person name="Gaillardin C."/>
            <person name="Dujon B."/>
            <person name="Souciet J.L."/>
        </authorList>
    </citation>
    <scope>NUCLEOTIDE SEQUENCE [LARGE SCALE GENOMIC DNA]</scope>
    <source>
        <strain evidence="15">CBS 270.75 / DBVPG 7215 / KCTC 17166 / NRRL Y-17582</strain>
    </source>
</reference>
<dbReference type="GO" id="GO:0042720">
    <property type="term" value="C:mitochondrial inner membrane peptidase complex"/>
    <property type="evidence" value="ECO:0007669"/>
    <property type="project" value="EnsemblFungi"/>
</dbReference>
<dbReference type="STRING" id="931890.G8JQ44"/>